<proteinExistence type="predicted"/>
<evidence type="ECO:0000256" key="2">
    <source>
        <dbReference type="ARBA" id="ARBA00022692"/>
    </source>
</evidence>
<dbReference type="Gene3D" id="1.20.1250.20">
    <property type="entry name" value="MFS general substrate transporter like domains"/>
    <property type="match status" value="2"/>
</dbReference>
<gene>
    <name evidence="7" type="ORF">BRAD3257_7905</name>
</gene>
<sequence length="388" mass="39747">MPVLSGEPVILSANWYAGLLGTRLAFFVAGFGLAAWAPLVPLAKQRLAVDDRMLGHLLLCLGTGSVIAMVLTSVSSARYGSKPIILAGGLGLAIMLPCLAIADTPVRLGATLFAFGGSLGSIDVAMNIHAIELERATGRPLMSGFHAHYSIGEFTGSAAATSFLSLQLGPSFSTLVCSALMTIAIVSAWPGLLATGSGQKDPLFILPHRSVLLIAVLAAITFLVEGAILDWSALLLVERDLVAEAHGGVGCMLFSIAMAVGRLSGDAVVARIGDRATLMLGTLPIVTGFLAVMAAPFALIGMAGFLLIGLGISNVVPVLCRCAGKQKVMPVGLAIAVITTGGYAGILVGPAGVGLVAYIFGLPLAFGMLGALMCIVTLSARIIMTDHR</sequence>
<dbReference type="GO" id="GO:0022857">
    <property type="term" value="F:transmembrane transporter activity"/>
    <property type="evidence" value="ECO:0007669"/>
    <property type="project" value="InterPro"/>
</dbReference>
<dbReference type="Proteomes" id="UP000246085">
    <property type="component" value="Chromosome BRAD3257"/>
</dbReference>
<evidence type="ECO:0000256" key="5">
    <source>
        <dbReference type="SAM" id="Phobius"/>
    </source>
</evidence>
<name>A0A2U3QAS1_9BRAD</name>
<evidence type="ECO:0000313" key="7">
    <source>
        <dbReference type="EMBL" id="SPP98515.1"/>
    </source>
</evidence>
<dbReference type="PROSITE" id="PS50850">
    <property type="entry name" value="MFS"/>
    <property type="match status" value="1"/>
</dbReference>
<dbReference type="EMBL" id="LS398110">
    <property type="protein sequence ID" value="SPP98515.1"/>
    <property type="molecule type" value="Genomic_DNA"/>
</dbReference>
<dbReference type="InterPro" id="IPR051788">
    <property type="entry name" value="MFS_Transporter"/>
</dbReference>
<dbReference type="KEGG" id="bvz:BRAD3257_7905"/>
<dbReference type="AlphaFoldDB" id="A0A2U3QAS1"/>
<feature type="transmembrane region" description="Helical" evidence="5">
    <location>
        <begin position="54"/>
        <end position="72"/>
    </location>
</feature>
<feature type="transmembrane region" description="Helical" evidence="5">
    <location>
        <begin position="172"/>
        <end position="192"/>
    </location>
</feature>
<feature type="transmembrane region" description="Helical" evidence="5">
    <location>
        <begin position="276"/>
        <end position="294"/>
    </location>
</feature>
<feature type="transmembrane region" description="Helical" evidence="5">
    <location>
        <begin position="355"/>
        <end position="378"/>
    </location>
</feature>
<keyword evidence="3 5" id="KW-1133">Transmembrane helix</keyword>
<evidence type="ECO:0000259" key="6">
    <source>
        <dbReference type="PROSITE" id="PS50850"/>
    </source>
</evidence>
<feature type="transmembrane region" description="Helical" evidence="5">
    <location>
        <begin position="300"/>
        <end position="319"/>
    </location>
</feature>
<reference evidence="7 8" key="1">
    <citation type="submission" date="2018-03" db="EMBL/GenBank/DDBJ databases">
        <authorList>
            <person name="Gully D."/>
        </authorList>
    </citation>
    <scope>NUCLEOTIDE SEQUENCE [LARGE SCALE GENOMIC DNA]</scope>
    <source>
        <strain evidence="7">ORS3257</strain>
    </source>
</reference>
<dbReference type="InterPro" id="IPR036259">
    <property type="entry name" value="MFS_trans_sf"/>
</dbReference>
<accession>A0A2U3QAS1</accession>
<dbReference type="InterPro" id="IPR011701">
    <property type="entry name" value="MFS"/>
</dbReference>
<organism evidence="7 8">
    <name type="scientific">Bradyrhizobium vignae</name>
    <dbReference type="NCBI Taxonomy" id="1549949"/>
    <lineage>
        <taxon>Bacteria</taxon>
        <taxon>Pseudomonadati</taxon>
        <taxon>Pseudomonadota</taxon>
        <taxon>Alphaproteobacteria</taxon>
        <taxon>Hyphomicrobiales</taxon>
        <taxon>Nitrobacteraceae</taxon>
        <taxon>Bradyrhizobium</taxon>
    </lineage>
</organism>
<dbReference type="PANTHER" id="PTHR23514">
    <property type="entry name" value="BYPASS OF STOP CODON PROTEIN 6"/>
    <property type="match status" value="1"/>
</dbReference>
<evidence type="ECO:0000256" key="1">
    <source>
        <dbReference type="ARBA" id="ARBA00004141"/>
    </source>
</evidence>
<dbReference type="GO" id="GO:0016020">
    <property type="term" value="C:membrane"/>
    <property type="evidence" value="ECO:0007669"/>
    <property type="project" value="UniProtKB-SubCell"/>
</dbReference>
<feature type="transmembrane region" description="Helical" evidence="5">
    <location>
        <begin position="212"/>
        <end position="233"/>
    </location>
</feature>
<dbReference type="CDD" id="cd17393">
    <property type="entry name" value="MFS_MosC_like"/>
    <property type="match status" value="1"/>
</dbReference>
<feature type="transmembrane region" description="Helical" evidence="5">
    <location>
        <begin position="331"/>
        <end position="349"/>
    </location>
</feature>
<dbReference type="InterPro" id="IPR020846">
    <property type="entry name" value="MFS_dom"/>
</dbReference>
<evidence type="ECO:0000313" key="8">
    <source>
        <dbReference type="Proteomes" id="UP000246085"/>
    </source>
</evidence>
<dbReference type="Pfam" id="PF07690">
    <property type="entry name" value="MFS_1"/>
    <property type="match status" value="1"/>
</dbReference>
<keyword evidence="2 5" id="KW-0812">Transmembrane</keyword>
<dbReference type="PANTHER" id="PTHR23514:SF13">
    <property type="entry name" value="INNER MEMBRANE PROTEIN YBJJ"/>
    <property type="match status" value="1"/>
</dbReference>
<evidence type="ECO:0000256" key="4">
    <source>
        <dbReference type="ARBA" id="ARBA00023136"/>
    </source>
</evidence>
<feature type="transmembrane region" description="Helical" evidence="5">
    <location>
        <begin position="245"/>
        <end position="264"/>
    </location>
</feature>
<protein>
    <recommendedName>
        <fullName evidence="6">Major facilitator superfamily (MFS) profile domain-containing protein</fullName>
    </recommendedName>
</protein>
<feature type="transmembrane region" description="Helical" evidence="5">
    <location>
        <begin position="20"/>
        <end position="42"/>
    </location>
</feature>
<keyword evidence="4 5" id="KW-0472">Membrane</keyword>
<dbReference type="SUPFAM" id="SSF103473">
    <property type="entry name" value="MFS general substrate transporter"/>
    <property type="match status" value="1"/>
</dbReference>
<evidence type="ECO:0000256" key="3">
    <source>
        <dbReference type="ARBA" id="ARBA00022989"/>
    </source>
</evidence>
<feature type="transmembrane region" description="Helical" evidence="5">
    <location>
        <begin position="109"/>
        <end position="131"/>
    </location>
</feature>
<feature type="domain" description="Major facilitator superfamily (MFS) profile" evidence="6">
    <location>
        <begin position="211"/>
        <end position="388"/>
    </location>
</feature>
<feature type="transmembrane region" description="Helical" evidence="5">
    <location>
        <begin position="84"/>
        <end position="102"/>
    </location>
</feature>
<comment type="subcellular location">
    <subcellularLocation>
        <location evidence="1">Membrane</location>
        <topology evidence="1">Multi-pass membrane protein</topology>
    </subcellularLocation>
</comment>